<organism evidence="2 3">
    <name type="scientific">Cryptosporangium japonicum</name>
    <dbReference type="NCBI Taxonomy" id="80872"/>
    <lineage>
        <taxon>Bacteria</taxon>
        <taxon>Bacillati</taxon>
        <taxon>Actinomycetota</taxon>
        <taxon>Actinomycetes</taxon>
        <taxon>Cryptosporangiales</taxon>
        <taxon>Cryptosporangiaceae</taxon>
        <taxon>Cryptosporangium</taxon>
    </lineage>
</organism>
<dbReference type="InterPro" id="IPR016040">
    <property type="entry name" value="NAD(P)-bd_dom"/>
</dbReference>
<name>A0ABP3DQW8_9ACTN</name>
<comment type="caution">
    <text evidence="2">The sequence shown here is derived from an EMBL/GenBank/DDBJ whole genome shotgun (WGS) entry which is preliminary data.</text>
</comment>
<dbReference type="SUPFAM" id="SSF51735">
    <property type="entry name" value="NAD(P)-binding Rossmann-fold domains"/>
    <property type="match status" value="1"/>
</dbReference>
<evidence type="ECO:0000259" key="1">
    <source>
        <dbReference type="Pfam" id="PF13460"/>
    </source>
</evidence>
<dbReference type="Gene3D" id="3.40.50.720">
    <property type="entry name" value="NAD(P)-binding Rossmann-like Domain"/>
    <property type="match status" value="1"/>
</dbReference>
<protein>
    <submittedName>
        <fullName evidence="2">SDR family oxidoreductase</fullName>
    </submittedName>
</protein>
<feature type="domain" description="NAD(P)-binding" evidence="1">
    <location>
        <begin position="7"/>
        <end position="194"/>
    </location>
</feature>
<dbReference type="InterPro" id="IPR036291">
    <property type="entry name" value="NAD(P)-bd_dom_sf"/>
</dbReference>
<dbReference type="RefSeq" id="WP_344648781.1">
    <property type="nucleotide sequence ID" value="NZ_BAAAGX010000009.1"/>
</dbReference>
<gene>
    <name evidence="2" type="ORF">GCM10009539_23310</name>
</gene>
<evidence type="ECO:0000313" key="3">
    <source>
        <dbReference type="Proteomes" id="UP001500967"/>
    </source>
</evidence>
<dbReference type="PANTHER" id="PTHR15020:SF50">
    <property type="entry name" value="UPF0659 PROTEIN YMR090W"/>
    <property type="match status" value="1"/>
</dbReference>
<proteinExistence type="predicted"/>
<dbReference type="Proteomes" id="UP001500967">
    <property type="component" value="Unassembled WGS sequence"/>
</dbReference>
<dbReference type="CDD" id="cd05244">
    <property type="entry name" value="BVR-B_like_SDR_a"/>
    <property type="match status" value="1"/>
</dbReference>
<dbReference type="PANTHER" id="PTHR15020">
    <property type="entry name" value="FLAVIN REDUCTASE-RELATED"/>
    <property type="match status" value="1"/>
</dbReference>
<keyword evidence="3" id="KW-1185">Reference proteome</keyword>
<evidence type="ECO:0000313" key="2">
    <source>
        <dbReference type="EMBL" id="GAA0237375.1"/>
    </source>
</evidence>
<dbReference type="EMBL" id="BAAAGX010000009">
    <property type="protein sequence ID" value="GAA0237375.1"/>
    <property type="molecule type" value="Genomic_DNA"/>
</dbReference>
<reference evidence="3" key="1">
    <citation type="journal article" date="2019" name="Int. J. Syst. Evol. Microbiol.">
        <title>The Global Catalogue of Microorganisms (GCM) 10K type strain sequencing project: providing services to taxonomists for standard genome sequencing and annotation.</title>
        <authorList>
            <consortium name="The Broad Institute Genomics Platform"/>
            <consortium name="The Broad Institute Genome Sequencing Center for Infectious Disease"/>
            <person name="Wu L."/>
            <person name="Ma J."/>
        </authorList>
    </citation>
    <scope>NUCLEOTIDE SEQUENCE [LARGE SCALE GENOMIC DNA]</scope>
    <source>
        <strain evidence="3">JCM 10425</strain>
    </source>
</reference>
<accession>A0ABP3DQW8</accession>
<dbReference type="Pfam" id="PF13460">
    <property type="entry name" value="NAD_binding_10"/>
    <property type="match status" value="1"/>
</dbReference>
<sequence>MKITVLGATGGVGRHVVTQALADGDQVTAVVRDPSKLPTHPRLDVVRTDVLDPTALAPLVAGRDAVISSLGHRGGGPQTVLADGARSLVRAATEVGVRRVLVVSASGAYTEKDDDLVTRALAKPLVRLFLRHNFTDTERMEQTIRASGLDWTIVRPPRLTDKPHTGRYRTGYQGVRGGYTVPRTDVADALLSLVGQAESIGRAVTVAS</sequence>